<protein>
    <submittedName>
        <fullName evidence="5">PAS domain S-box-containing protein/diguanylate cyclase (GGDEF) domain-containing protein</fullName>
    </submittedName>
</protein>
<feature type="domain" description="GGDEF" evidence="4">
    <location>
        <begin position="729"/>
        <end position="865"/>
    </location>
</feature>
<dbReference type="PANTHER" id="PTHR44757:SF2">
    <property type="entry name" value="BIOFILM ARCHITECTURE MAINTENANCE PROTEIN MBAA"/>
    <property type="match status" value="1"/>
</dbReference>
<dbReference type="EMBL" id="OBML01000008">
    <property type="protein sequence ID" value="SOC15165.1"/>
    <property type="molecule type" value="Genomic_DNA"/>
</dbReference>
<evidence type="ECO:0000259" key="1">
    <source>
        <dbReference type="PROSITE" id="PS50112"/>
    </source>
</evidence>
<reference evidence="5 6" key="1">
    <citation type="submission" date="2017-08" db="EMBL/GenBank/DDBJ databases">
        <authorList>
            <person name="de Groot N.N."/>
        </authorList>
    </citation>
    <scope>NUCLEOTIDE SEQUENCE [LARGE SCALE GENOMIC DNA]</scope>
    <source>
        <strain evidence="5 6">USBA 352</strain>
    </source>
</reference>
<name>A0A285T2L8_9HYPH</name>
<dbReference type="InterPro" id="IPR029787">
    <property type="entry name" value="Nucleotide_cyclase"/>
</dbReference>
<dbReference type="InterPro" id="IPR052155">
    <property type="entry name" value="Biofilm_reg_signaling"/>
</dbReference>
<dbReference type="AlphaFoldDB" id="A0A285T2L8"/>
<evidence type="ECO:0000259" key="2">
    <source>
        <dbReference type="PROSITE" id="PS50113"/>
    </source>
</evidence>
<dbReference type="InterPro" id="IPR035965">
    <property type="entry name" value="PAS-like_dom_sf"/>
</dbReference>
<dbReference type="SUPFAM" id="SSF55785">
    <property type="entry name" value="PYP-like sensor domain (PAS domain)"/>
    <property type="match status" value="4"/>
</dbReference>
<feature type="domain" description="PAC" evidence="2">
    <location>
        <begin position="258"/>
        <end position="309"/>
    </location>
</feature>
<dbReference type="PROSITE" id="PS50883">
    <property type="entry name" value="EAL"/>
    <property type="match status" value="1"/>
</dbReference>
<dbReference type="SMART" id="SM00065">
    <property type="entry name" value="GAF"/>
    <property type="match status" value="1"/>
</dbReference>
<dbReference type="Gene3D" id="3.30.70.270">
    <property type="match status" value="1"/>
</dbReference>
<dbReference type="Pfam" id="PF00563">
    <property type="entry name" value="EAL"/>
    <property type="match status" value="1"/>
</dbReference>
<dbReference type="InterPro" id="IPR000700">
    <property type="entry name" value="PAS-assoc_C"/>
</dbReference>
<dbReference type="CDD" id="cd01949">
    <property type="entry name" value="GGDEF"/>
    <property type="match status" value="1"/>
</dbReference>
<feature type="domain" description="PAS" evidence="1">
    <location>
        <begin position="310"/>
        <end position="354"/>
    </location>
</feature>
<dbReference type="FunFam" id="3.30.70.270:FF:000001">
    <property type="entry name" value="Diguanylate cyclase domain protein"/>
    <property type="match status" value="1"/>
</dbReference>
<dbReference type="InterPro" id="IPR001610">
    <property type="entry name" value="PAC"/>
</dbReference>
<dbReference type="NCBIfam" id="TIGR00229">
    <property type="entry name" value="sensory_box"/>
    <property type="match status" value="2"/>
</dbReference>
<dbReference type="InterPro" id="IPR001633">
    <property type="entry name" value="EAL_dom"/>
</dbReference>
<dbReference type="Pfam" id="PF13426">
    <property type="entry name" value="PAS_9"/>
    <property type="match status" value="1"/>
</dbReference>
<dbReference type="CDD" id="cd00130">
    <property type="entry name" value="PAS"/>
    <property type="match status" value="1"/>
</dbReference>
<dbReference type="InterPro" id="IPR029016">
    <property type="entry name" value="GAF-like_dom_sf"/>
</dbReference>
<dbReference type="InterPro" id="IPR035919">
    <property type="entry name" value="EAL_sf"/>
</dbReference>
<dbReference type="PANTHER" id="PTHR44757">
    <property type="entry name" value="DIGUANYLATE CYCLASE DGCP"/>
    <property type="match status" value="1"/>
</dbReference>
<dbReference type="InterPro" id="IPR000014">
    <property type="entry name" value="PAS"/>
</dbReference>
<dbReference type="CDD" id="cd01948">
    <property type="entry name" value="EAL"/>
    <property type="match status" value="1"/>
</dbReference>
<organism evidence="5 6">
    <name type="scientific">Stappia indica</name>
    <dbReference type="NCBI Taxonomy" id="538381"/>
    <lineage>
        <taxon>Bacteria</taxon>
        <taxon>Pseudomonadati</taxon>
        <taxon>Pseudomonadota</taxon>
        <taxon>Alphaproteobacteria</taxon>
        <taxon>Hyphomicrobiales</taxon>
        <taxon>Stappiaceae</taxon>
        <taxon>Stappia</taxon>
    </lineage>
</organism>
<evidence type="ECO:0000313" key="6">
    <source>
        <dbReference type="Proteomes" id="UP000219331"/>
    </source>
</evidence>
<dbReference type="Pfam" id="PF12860">
    <property type="entry name" value="PAS_7"/>
    <property type="match status" value="2"/>
</dbReference>
<proteinExistence type="predicted"/>
<dbReference type="NCBIfam" id="TIGR00254">
    <property type="entry name" value="GGDEF"/>
    <property type="match status" value="1"/>
</dbReference>
<feature type="domain" description="PAS" evidence="1">
    <location>
        <begin position="570"/>
        <end position="607"/>
    </location>
</feature>
<dbReference type="Gene3D" id="3.30.450.40">
    <property type="match status" value="1"/>
</dbReference>
<feature type="domain" description="EAL" evidence="3">
    <location>
        <begin position="886"/>
        <end position="1126"/>
    </location>
</feature>
<evidence type="ECO:0000259" key="3">
    <source>
        <dbReference type="PROSITE" id="PS50883"/>
    </source>
</evidence>
<evidence type="ECO:0000313" key="5">
    <source>
        <dbReference type="EMBL" id="SOC15165.1"/>
    </source>
</evidence>
<dbReference type="InterPro" id="IPR013656">
    <property type="entry name" value="PAS_4"/>
</dbReference>
<dbReference type="SUPFAM" id="SSF55781">
    <property type="entry name" value="GAF domain-like"/>
    <property type="match status" value="1"/>
</dbReference>
<dbReference type="STRING" id="538381.GCA_001696535_02915"/>
<dbReference type="SMART" id="SM00086">
    <property type="entry name" value="PAC"/>
    <property type="match status" value="2"/>
</dbReference>
<dbReference type="SUPFAM" id="SSF55073">
    <property type="entry name" value="Nucleotide cyclase"/>
    <property type="match status" value="1"/>
</dbReference>
<dbReference type="GO" id="GO:0003824">
    <property type="term" value="F:catalytic activity"/>
    <property type="evidence" value="ECO:0007669"/>
    <property type="project" value="UniProtKB-ARBA"/>
</dbReference>
<dbReference type="Proteomes" id="UP000219331">
    <property type="component" value="Unassembled WGS sequence"/>
</dbReference>
<dbReference type="PROSITE" id="PS50112">
    <property type="entry name" value="PAS"/>
    <property type="match status" value="2"/>
</dbReference>
<sequence length="1126" mass="122316">MILDVLPDNEESRLQALHRLGILHSGRSPEFDALVETAAAVFGCSIALVSFVDEHRQWFKARCGLEMESTARSAAICRHTILQPDLLVVPDLSKDPRFRHDPLVVEAPHARFYAGYPLSIDGVHRLGSLCVFDTRPRDPTSEQLQQLRHLGAAAEGLIRAYAAQAEAASLREEAQRQQALVQTQSQLIAQTTSISGVGGWELDLEQDRLLWTDQVRRLLEVDEDYVPEMKKALCFFLPEARGDLRHALDEARLRGFPFSLELPARTAKGRERWVRLAGKPLTRGDKVVRIVGAIRDVTDRKMAEIRLQHSEALYRTTLVSLSEGVIVVDAEGRVLSHNPAALAMLGLQGREITGLSLAALDLDFIDKGGDGARLGNLLALGAEDPARLSSTVAGLTLAEGGPRWLNLNAVAFSSPVEGAGGGVVISLTDVTRTVRQAMTIEGVFQNYPGAVVYFDQDLVVAGWNKTFEKLLDVSPEYLSAGPSLADYVLMNAERGEYGEGDPQELARERLKAILGGPEHGYERSRPNGDIIDIRGTFLPGGGLLSTFTDISDRKRIERQLIEKERLARERSDELGTVLANMNQGVSVFDRKGRLTLWNEQYNVLFGLPDGGRSHAGRTLDELIFETNACATSRAVVDERVSQLMQQLSAGETVRSMFRLRSGRIISTVHAPLPDGGWVGTHEDVTEREKAADKVLHAARHDTLTGLANRTYLTEQLEKLVANGATGQRCLGILMLIDLDRFKPVNDALGHNAGDLLLREVAGRLRRCARENDFIARIGGDEFAVLLACEPDCERPSDIAEAVAHRILTSISARFSIDGSSVQIGASIGIAPILPGANLSELMRQADAALYEVKNQGRNGFRAYRPAGSAPEVAADQDNAADVWPAFASAGVEARTTALHGGAVVQYQPIVCLHSRELRGYQVLQPGSGQGRAPGDGPQENAALERATSTLLRGVFAAAARTCDERKFALSLSVRQFGLETLASIVENEIDIAGIAPERIHLQVADSYFLVDSAAALRQFEALRAIGVRLVLDRFGSDSSSLQLLGRFGFDSLRIDRSALHDMMSGGRGETVIRALVAVARTFEIDVAVDGIDTEETAELLRACGCVQGQGGLFGPPGPIEAFLSVA</sequence>
<dbReference type="Gene3D" id="3.30.450.20">
    <property type="entry name" value="PAS domain"/>
    <property type="match status" value="4"/>
</dbReference>
<dbReference type="InterPro" id="IPR003018">
    <property type="entry name" value="GAF"/>
</dbReference>
<dbReference type="SMART" id="SM00052">
    <property type="entry name" value="EAL"/>
    <property type="match status" value="1"/>
</dbReference>
<dbReference type="SMART" id="SM00091">
    <property type="entry name" value="PAS"/>
    <property type="match status" value="3"/>
</dbReference>
<dbReference type="Pfam" id="PF00990">
    <property type="entry name" value="GGDEF"/>
    <property type="match status" value="1"/>
</dbReference>
<evidence type="ECO:0000259" key="4">
    <source>
        <dbReference type="PROSITE" id="PS50887"/>
    </source>
</evidence>
<dbReference type="PROSITE" id="PS50887">
    <property type="entry name" value="GGDEF"/>
    <property type="match status" value="1"/>
</dbReference>
<dbReference type="InterPro" id="IPR043128">
    <property type="entry name" value="Rev_trsase/Diguanyl_cyclase"/>
</dbReference>
<dbReference type="Gene3D" id="3.20.20.450">
    <property type="entry name" value="EAL domain"/>
    <property type="match status" value="1"/>
</dbReference>
<dbReference type="InterPro" id="IPR000160">
    <property type="entry name" value="GGDEF_dom"/>
</dbReference>
<dbReference type="SMART" id="SM00267">
    <property type="entry name" value="GGDEF"/>
    <property type="match status" value="1"/>
</dbReference>
<gene>
    <name evidence="5" type="ORF">SAMN05421512_10871</name>
</gene>
<accession>A0A285T2L8</accession>
<dbReference type="Pfam" id="PF08448">
    <property type="entry name" value="PAS_4"/>
    <property type="match status" value="1"/>
</dbReference>
<dbReference type="SUPFAM" id="SSF141868">
    <property type="entry name" value="EAL domain-like"/>
    <property type="match status" value="1"/>
</dbReference>
<dbReference type="PROSITE" id="PS50113">
    <property type="entry name" value="PAC"/>
    <property type="match status" value="1"/>
</dbReference>
<keyword evidence="6" id="KW-1185">Reference proteome</keyword>